<accession>A0A9W8LXP6</accession>
<comment type="caution">
    <text evidence="3">The sequence shown here is derived from an EMBL/GenBank/DDBJ whole genome shotgun (WGS) entry which is preliminary data.</text>
</comment>
<dbReference type="SUPFAM" id="SSF56219">
    <property type="entry name" value="DNase I-like"/>
    <property type="match status" value="1"/>
</dbReference>
<organism evidence="3 4">
    <name type="scientific">Coemansia brasiliensis</name>
    <dbReference type="NCBI Taxonomy" id="2650707"/>
    <lineage>
        <taxon>Eukaryota</taxon>
        <taxon>Fungi</taxon>
        <taxon>Fungi incertae sedis</taxon>
        <taxon>Zoopagomycota</taxon>
        <taxon>Kickxellomycotina</taxon>
        <taxon>Kickxellomycetes</taxon>
        <taxon>Kickxellales</taxon>
        <taxon>Kickxellaceae</taxon>
        <taxon>Coemansia</taxon>
    </lineage>
</organism>
<feature type="compositionally biased region" description="Low complexity" evidence="1">
    <location>
        <begin position="974"/>
        <end position="986"/>
    </location>
</feature>
<dbReference type="GO" id="GO:0004439">
    <property type="term" value="F:phosphatidylinositol-4,5-bisphosphate 5-phosphatase activity"/>
    <property type="evidence" value="ECO:0007669"/>
    <property type="project" value="TreeGrafter"/>
</dbReference>
<evidence type="ECO:0000313" key="4">
    <source>
        <dbReference type="Proteomes" id="UP001139887"/>
    </source>
</evidence>
<dbReference type="InterPro" id="IPR046985">
    <property type="entry name" value="IP5"/>
</dbReference>
<proteinExistence type="predicted"/>
<dbReference type="InterPro" id="IPR000300">
    <property type="entry name" value="IPPc"/>
</dbReference>
<sequence>VKDRIQSLYGAQSREPQPTSPASAVSNPFASPELSETQFAEPEPVSPLPSLPSAVPMFARRATDLSQHPPAPMSLVPPQTPRNSFHHSTETTPRQSIGQAFLPPPPPPPQTQRSASALGMERNSASAPPQKPPKPAGLGPLKSPAPNSNAANTFGRSHSMMVPIERPTQGLGTLPPLPAPPQAPRTVLPPPPPPPTLQPPSAATAKRTQNSRASLLPPPPPPPLQQALSYGGHTAAPDGPSPTSTEYAQSQPVSASTAVSRQSSSARVGAAAAVSNTTRTALDFSNDATLRPQQPSYRGCSRRPPTLGVQPFLSLEAGTGAVLSCLGGQYSVVVHQARVLCTRIDTGEIGAIHNAPGPEERFVSIAAVTAAHDPAEECAHVWACTSLGRVLVLSTSSTSAYQEQLQAGSRAQIVHMMSGGAGEVWTVRDDGLVEVWQDRSAGSVPEGGPLAPQRRFTIGSELLLARRAGRASLVLTARRELWVAGGRSVWAINTTQGGTQGVAAPAATQMTLTANDAAITCVATNTDFLDDIQIGERGFVFAGTDAGHVVVWRAATRERWRTLDVSNGERDVRVTALACVTARWLWVGLASGRMLVVDAGDAHAWAVTKEWPAADSAVVALHVDWTPLLTSRARLQVASVHANGSVFYWDGALALDAQHAELRRRMPRAAQWRDIAVQINSWNIGAVKPEALDREDRGVLARWLRVLDTPPELIVVGLQEVVDLESKKMTAKSLWRNTTGKSRHRTGADISKRYGLWRRALEKALTRNATYAAPYRTVECQNMVGLFVCVFARDDVYRLVHDVDVSLVKTGMGGLHGNKGAIAVRVVYDDTSLCFVNAHLAAGESPGNNLARIQHCATIVRSLAFKRPAPEIQRTLQLSPPAAELANVALDAFVSGGDGQRFLDHAACFFSGDLNFRLRTSRLQAERYVAAGELDSLLQFDQLLPMLAADLSRAAAPATFSVSPSALHAATPVRSRSSSSASSYSSGDEADDRDVGSAGFALRAFHEMPILFAPTYKYDPGTDRYDTSEKRRTPAWCDRVLFRPHLPHPARAGDPPDRDTHGHITPLIYQRFECLHSDHRPIFSAFRVCVKHIDRDARSREIAAIHADYASQALSDLIASARVLWLARHTANMRAAADLLASSGGDLAAALHQLHSNKS</sequence>
<dbReference type="EMBL" id="JANBUW010000527">
    <property type="protein sequence ID" value="KAJ2846485.1"/>
    <property type="molecule type" value="Genomic_DNA"/>
</dbReference>
<feature type="non-terminal residue" evidence="3">
    <location>
        <position position="1"/>
    </location>
</feature>
<feature type="domain" description="Inositol polyphosphate-related phosphatase" evidence="2">
    <location>
        <begin position="673"/>
        <end position="1094"/>
    </location>
</feature>
<feature type="compositionally biased region" description="Polar residues" evidence="1">
    <location>
        <begin position="14"/>
        <end position="38"/>
    </location>
</feature>
<feature type="compositionally biased region" description="Polar residues" evidence="1">
    <location>
        <begin position="241"/>
        <end position="252"/>
    </location>
</feature>
<dbReference type="Gene3D" id="3.60.10.10">
    <property type="entry name" value="Endonuclease/exonuclease/phosphatase"/>
    <property type="match status" value="1"/>
</dbReference>
<feature type="region of interest" description="Disordered" evidence="1">
    <location>
        <begin position="284"/>
        <end position="303"/>
    </location>
</feature>
<protein>
    <recommendedName>
        <fullName evidence="2">Inositol polyphosphate-related phosphatase domain-containing protein</fullName>
    </recommendedName>
</protein>
<dbReference type="InterPro" id="IPR011047">
    <property type="entry name" value="Quinoprotein_ADH-like_sf"/>
</dbReference>
<dbReference type="OrthoDB" id="2248459at2759"/>
<feature type="compositionally biased region" description="Pro residues" evidence="1">
    <location>
        <begin position="175"/>
        <end position="198"/>
    </location>
</feature>
<feature type="compositionally biased region" description="Polar residues" evidence="1">
    <location>
        <begin position="145"/>
        <end position="156"/>
    </location>
</feature>
<dbReference type="Proteomes" id="UP001139887">
    <property type="component" value="Unassembled WGS sequence"/>
</dbReference>
<dbReference type="SMART" id="SM00128">
    <property type="entry name" value="IPPc"/>
    <property type="match status" value="1"/>
</dbReference>
<evidence type="ECO:0000313" key="3">
    <source>
        <dbReference type="EMBL" id="KAJ2846485.1"/>
    </source>
</evidence>
<dbReference type="InterPro" id="IPR036691">
    <property type="entry name" value="Endo/exonu/phosph_ase_sf"/>
</dbReference>
<dbReference type="PANTHER" id="PTHR11200:SF240">
    <property type="entry name" value="INOSITOL POLYPHOSPHATE 5-PHOSPHATASE C9G1.10C-RELATED"/>
    <property type="match status" value="1"/>
</dbReference>
<dbReference type="PANTHER" id="PTHR11200">
    <property type="entry name" value="INOSITOL 5-PHOSPHATASE"/>
    <property type="match status" value="1"/>
</dbReference>
<feature type="compositionally biased region" description="Low complexity" evidence="1">
    <location>
        <begin position="253"/>
        <end position="266"/>
    </location>
</feature>
<dbReference type="InterPro" id="IPR015943">
    <property type="entry name" value="WD40/YVTN_repeat-like_dom_sf"/>
</dbReference>
<feature type="compositionally biased region" description="Polar residues" evidence="1">
    <location>
        <begin position="286"/>
        <end position="296"/>
    </location>
</feature>
<gene>
    <name evidence="3" type="ORF">IWW36_004331</name>
</gene>
<feature type="region of interest" description="Disordered" evidence="1">
    <location>
        <begin position="1"/>
        <end position="266"/>
    </location>
</feature>
<keyword evidence="4" id="KW-1185">Reference proteome</keyword>
<feature type="region of interest" description="Disordered" evidence="1">
    <location>
        <begin position="971"/>
        <end position="994"/>
    </location>
</feature>
<dbReference type="GO" id="GO:0046856">
    <property type="term" value="P:phosphatidylinositol dephosphorylation"/>
    <property type="evidence" value="ECO:0007669"/>
    <property type="project" value="InterPro"/>
</dbReference>
<name>A0A9W8LXP6_9FUNG</name>
<reference evidence="3" key="1">
    <citation type="submission" date="2022-07" db="EMBL/GenBank/DDBJ databases">
        <title>Phylogenomic reconstructions and comparative analyses of Kickxellomycotina fungi.</title>
        <authorList>
            <person name="Reynolds N.K."/>
            <person name="Stajich J.E."/>
            <person name="Barry K."/>
            <person name="Grigoriev I.V."/>
            <person name="Crous P."/>
            <person name="Smith M.E."/>
        </authorList>
    </citation>
    <scope>NUCLEOTIDE SEQUENCE</scope>
    <source>
        <strain evidence="3">NRRL 1566</strain>
    </source>
</reference>
<dbReference type="Gene3D" id="2.130.10.10">
    <property type="entry name" value="YVTN repeat-like/Quinoprotein amine dehydrogenase"/>
    <property type="match status" value="1"/>
</dbReference>
<evidence type="ECO:0000256" key="1">
    <source>
        <dbReference type="SAM" id="MobiDB-lite"/>
    </source>
</evidence>
<dbReference type="SUPFAM" id="SSF50998">
    <property type="entry name" value="Quinoprotein alcohol dehydrogenase-like"/>
    <property type="match status" value="1"/>
</dbReference>
<evidence type="ECO:0000259" key="2">
    <source>
        <dbReference type="SMART" id="SM00128"/>
    </source>
</evidence>
<dbReference type="AlphaFoldDB" id="A0A9W8LXP6"/>
<dbReference type="Pfam" id="PF22669">
    <property type="entry name" value="Exo_endo_phos2"/>
    <property type="match status" value="2"/>
</dbReference>